<dbReference type="EC" id="7.1.1.-" evidence="13"/>
<dbReference type="PANTHER" id="PTHR11993:SF45">
    <property type="entry name" value="NADH-QUINONE OXIDOREDUCTASE SUBUNIT C_D"/>
    <property type="match status" value="1"/>
</dbReference>
<dbReference type="InterPro" id="IPR014029">
    <property type="entry name" value="NADH_UbQ_OxRdtase_49kDa_CS"/>
</dbReference>
<dbReference type="EMBL" id="WIOL01000009">
    <property type="protein sequence ID" value="MQT18688.1"/>
    <property type="molecule type" value="Genomic_DNA"/>
</dbReference>
<accession>A0A7C9L031</accession>
<dbReference type="HAMAP" id="MF_01358">
    <property type="entry name" value="NDH1_NuoD"/>
    <property type="match status" value="1"/>
</dbReference>
<dbReference type="GO" id="GO:0005886">
    <property type="term" value="C:plasma membrane"/>
    <property type="evidence" value="ECO:0007669"/>
    <property type="project" value="UniProtKB-SubCell"/>
</dbReference>
<evidence type="ECO:0000256" key="8">
    <source>
        <dbReference type="ARBA" id="ARBA00023027"/>
    </source>
</evidence>
<keyword evidence="7 13" id="KW-1278">Translocase</keyword>
<dbReference type="InterPro" id="IPR001268">
    <property type="entry name" value="NADH_UbQ_OxRdtase_30kDa_su"/>
</dbReference>
<keyword evidence="8 13" id="KW-0520">NAD</keyword>
<keyword evidence="5 13" id="KW-1003">Cell membrane</keyword>
<keyword evidence="11" id="KW-0511">Multifunctional enzyme</keyword>
<evidence type="ECO:0000259" key="15">
    <source>
        <dbReference type="Pfam" id="PF00346"/>
    </source>
</evidence>
<keyword evidence="17" id="KW-1185">Reference proteome</keyword>
<feature type="domain" description="NADH:ubiquinone oxidoreductase 30kDa subunit" evidence="14">
    <location>
        <begin position="37"/>
        <end position="166"/>
    </location>
</feature>
<dbReference type="NCBIfam" id="NF008728">
    <property type="entry name" value="PRK11742.1"/>
    <property type="match status" value="1"/>
</dbReference>
<comment type="subunit">
    <text evidence="13">NDH-1 is composed of 14 different subunits. Subunits NuoB, C, D, E, F, and G constitute the peripheral sector of the complex.</text>
</comment>
<dbReference type="InterPro" id="IPR001135">
    <property type="entry name" value="NADH_Q_OxRdtase_suD"/>
</dbReference>
<sequence>MLAEPRADLSDVPAALRQRFGPAILAQQPTAEDFPVLWIAPEAAPAIHRFLKSEIDRPFPLLADLWAIDETTRVHRDAQPASGVTIASHLISLDRNSDIRLKIACDADAPRMPSIAAVYPNADWYEREAFDMFGVHFDGRDSHRRILMPPTWDGHPLRKTHHARATEKPPFRMTPEYFAAEEAASTFDPVAHGLPTTQDGSELMQLNFGPHHPSTHGVFKIVLGLDGEDVAWAWPDIGYHHRGAEKMAERQTWHGFLPYTDRIDYLGGVMSELPYLMAVERLCGITVPPRAETIRVMLCEMFRITNHLLFYGTMAQDVGQMSPVFYMFTDRERAHRIMEAITGARMHPAFFRIGGVALDLPPGWDTMIRDFCDWMPKRLDDYETMVLKSGLFRARTVGIGAFDTATALEWGTTGPQLRATGCDWDWRKRRPYGGYDQFDFDVPTGNRGDIFDRTKVRADEMRQSLRIIRQCLDNMPGGPIKADHPLAMPPDRNAMRHDIETLIQHFVSVSRGLDVPAGEATGQIETHRGLTQYAIVSDGGPTSYRTRIRTASFAHLQLLPLVAKGMSVADLVAYIASIDFVMSDVDR</sequence>
<evidence type="ECO:0000256" key="3">
    <source>
        <dbReference type="ARBA" id="ARBA00010019"/>
    </source>
</evidence>
<keyword evidence="4 13" id="KW-0813">Transport</keyword>
<comment type="function">
    <text evidence="1 13">NDH-1 shuttles electrons from NADH, via FMN and iron-sulfur (Fe-S) centers, to quinones in the respiratory chain. The immediate electron acceptor for the enzyme in this species is believed to be ubiquinone. Couples the redox reaction to proton translocation (for every two electrons transferred, four hydrogen ions are translocated across the cytoplasmic membrane), and thus conserves the redox energy in a proton gradient.</text>
</comment>
<keyword evidence="10 13" id="KW-0472">Membrane</keyword>
<protein>
    <recommendedName>
        <fullName evidence="13">NADH-quinone oxidoreductase subunit D</fullName>
        <ecNumber evidence="13">7.1.1.-</ecNumber>
    </recommendedName>
    <alternativeName>
        <fullName evidence="13">NADH dehydrogenase I subunit D</fullName>
    </alternativeName>
    <alternativeName>
        <fullName evidence="13">NDH-1 subunit D</fullName>
    </alternativeName>
</protein>
<comment type="similarity">
    <text evidence="3">In the C-terminal section; belongs to the complex I 49 kDa subunit family.</text>
</comment>
<keyword evidence="9 13" id="KW-0830">Ubiquinone</keyword>
<dbReference type="PANTHER" id="PTHR11993">
    <property type="entry name" value="NADH-UBIQUINONE OXIDOREDUCTASE 49 KDA SUBUNIT"/>
    <property type="match status" value="1"/>
</dbReference>
<evidence type="ECO:0000259" key="14">
    <source>
        <dbReference type="Pfam" id="PF00329"/>
    </source>
</evidence>
<keyword evidence="6 13" id="KW-0874">Quinone</keyword>
<evidence type="ECO:0000256" key="6">
    <source>
        <dbReference type="ARBA" id="ARBA00022719"/>
    </source>
</evidence>
<dbReference type="GO" id="GO:0048038">
    <property type="term" value="F:quinone binding"/>
    <property type="evidence" value="ECO:0007669"/>
    <property type="project" value="UniProtKB-KW"/>
</dbReference>
<evidence type="ECO:0000256" key="7">
    <source>
        <dbReference type="ARBA" id="ARBA00022967"/>
    </source>
</evidence>
<dbReference type="InterPro" id="IPR029014">
    <property type="entry name" value="NiFe-Hase_large"/>
</dbReference>
<dbReference type="NCBIfam" id="NF004739">
    <property type="entry name" value="PRK06075.1"/>
    <property type="match status" value="1"/>
</dbReference>
<evidence type="ECO:0000256" key="11">
    <source>
        <dbReference type="ARBA" id="ARBA00023268"/>
    </source>
</evidence>
<evidence type="ECO:0000256" key="9">
    <source>
        <dbReference type="ARBA" id="ARBA00023075"/>
    </source>
</evidence>
<dbReference type="Pfam" id="PF00329">
    <property type="entry name" value="Complex1_30kDa"/>
    <property type="match status" value="1"/>
</dbReference>
<reference evidence="16 17" key="1">
    <citation type="submission" date="2019-09" db="EMBL/GenBank/DDBJ databases">
        <title>Polymorphobacter sp. isolated from a lake in China.</title>
        <authorList>
            <person name="Liu Z."/>
        </authorList>
    </citation>
    <scope>NUCLEOTIDE SEQUENCE [LARGE SCALE GENOMIC DNA]</scope>
    <source>
        <strain evidence="16 17">D40P</strain>
    </source>
</reference>
<proteinExistence type="inferred from homology"/>
<dbReference type="PROSITE" id="PS00535">
    <property type="entry name" value="COMPLEX1_49K"/>
    <property type="match status" value="1"/>
</dbReference>
<comment type="caution">
    <text evidence="16">The sequence shown here is derived from an EMBL/GenBank/DDBJ whole genome shotgun (WGS) entry which is preliminary data.</text>
</comment>
<evidence type="ECO:0000256" key="5">
    <source>
        <dbReference type="ARBA" id="ARBA00022475"/>
    </source>
</evidence>
<dbReference type="Gene3D" id="3.30.460.80">
    <property type="entry name" value="NADH:ubiquinone oxidoreductase, 30kDa subunit"/>
    <property type="match status" value="1"/>
</dbReference>
<dbReference type="SUPFAM" id="SSF56762">
    <property type="entry name" value="HydB/Nqo4-like"/>
    <property type="match status" value="1"/>
</dbReference>
<dbReference type="InterPro" id="IPR022885">
    <property type="entry name" value="NDH1_su_D/H"/>
</dbReference>
<feature type="domain" description="NADH-quinone oxidoreductase subunit D" evidence="15">
    <location>
        <begin position="317"/>
        <end position="587"/>
    </location>
</feature>
<dbReference type="RefSeq" id="WP_152579158.1">
    <property type="nucleotide sequence ID" value="NZ_JAATJI010000001.1"/>
</dbReference>
<evidence type="ECO:0000256" key="10">
    <source>
        <dbReference type="ARBA" id="ARBA00023136"/>
    </source>
</evidence>
<evidence type="ECO:0000313" key="16">
    <source>
        <dbReference type="EMBL" id="MQT18688.1"/>
    </source>
</evidence>
<name>A0A7C9L031_9SPHN</name>
<dbReference type="NCBIfam" id="TIGR01962">
    <property type="entry name" value="NuoD"/>
    <property type="match status" value="1"/>
</dbReference>
<comment type="subcellular location">
    <subcellularLocation>
        <location evidence="2">Cell inner membrane</location>
        <topology evidence="2">Peripheral membrane protein</topology>
    </subcellularLocation>
    <subcellularLocation>
        <location evidence="13">Cell membrane</location>
        <topology evidence="13">Peripheral membrane protein</topology>
        <orientation evidence="13">Cytoplasmic side</orientation>
    </subcellularLocation>
</comment>
<dbReference type="InterPro" id="IPR037232">
    <property type="entry name" value="NADH_quin_OxRdtase_su_C/D-like"/>
</dbReference>
<dbReference type="Proteomes" id="UP000481327">
    <property type="component" value="Unassembled WGS sequence"/>
</dbReference>
<evidence type="ECO:0000256" key="1">
    <source>
        <dbReference type="ARBA" id="ARBA00002378"/>
    </source>
</evidence>
<evidence type="ECO:0000256" key="12">
    <source>
        <dbReference type="ARBA" id="ARBA00047712"/>
    </source>
</evidence>
<dbReference type="GO" id="GO:0050136">
    <property type="term" value="F:NADH dehydrogenase (quinone) (non-electrogenic) activity"/>
    <property type="evidence" value="ECO:0007669"/>
    <property type="project" value="UniProtKB-UniRule"/>
</dbReference>
<evidence type="ECO:0000256" key="4">
    <source>
        <dbReference type="ARBA" id="ARBA00022448"/>
    </source>
</evidence>
<evidence type="ECO:0000256" key="2">
    <source>
        <dbReference type="ARBA" id="ARBA00004417"/>
    </source>
</evidence>
<dbReference type="GO" id="GO:0008137">
    <property type="term" value="F:NADH dehydrogenase (ubiquinone) activity"/>
    <property type="evidence" value="ECO:0007669"/>
    <property type="project" value="InterPro"/>
</dbReference>
<gene>
    <name evidence="16" type="primary">nuoC</name>
    <name evidence="13" type="synonym">nuoD</name>
    <name evidence="16" type="ORF">F3168_15660</name>
</gene>
<evidence type="ECO:0000256" key="13">
    <source>
        <dbReference type="HAMAP-Rule" id="MF_01358"/>
    </source>
</evidence>
<comment type="similarity">
    <text evidence="13">Belongs to the complex I 49 kDa subunit family.</text>
</comment>
<dbReference type="GO" id="GO:0051287">
    <property type="term" value="F:NAD binding"/>
    <property type="evidence" value="ECO:0007669"/>
    <property type="project" value="InterPro"/>
</dbReference>
<organism evidence="16 17">
    <name type="scientific">Sandarakinorhabdus fusca</name>
    <dbReference type="NCBI Taxonomy" id="1439888"/>
    <lineage>
        <taxon>Bacteria</taxon>
        <taxon>Pseudomonadati</taxon>
        <taxon>Pseudomonadota</taxon>
        <taxon>Alphaproteobacteria</taxon>
        <taxon>Sphingomonadales</taxon>
        <taxon>Sphingosinicellaceae</taxon>
        <taxon>Sandarakinorhabdus</taxon>
    </lineage>
</organism>
<dbReference type="AlphaFoldDB" id="A0A7C9L031"/>
<dbReference type="Gene3D" id="1.10.645.10">
    <property type="entry name" value="Cytochrome-c3 Hydrogenase, chain B"/>
    <property type="match status" value="1"/>
</dbReference>
<dbReference type="OrthoDB" id="9801496at2"/>
<keyword evidence="16" id="KW-0560">Oxidoreductase</keyword>
<dbReference type="SUPFAM" id="SSF143243">
    <property type="entry name" value="Nqo5-like"/>
    <property type="match status" value="1"/>
</dbReference>
<evidence type="ECO:0000313" key="17">
    <source>
        <dbReference type="Proteomes" id="UP000481327"/>
    </source>
</evidence>
<comment type="catalytic activity">
    <reaction evidence="12 13">
        <text>a quinone + NADH + 5 H(+)(in) = a quinol + NAD(+) + 4 H(+)(out)</text>
        <dbReference type="Rhea" id="RHEA:57888"/>
        <dbReference type="ChEBI" id="CHEBI:15378"/>
        <dbReference type="ChEBI" id="CHEBI:24646"/>
        <dbReference type="ChEBI" id="CHEBI:57540"/>
        <dbReference type="ChEBI" id="CHEBI:57945"/>
        <dbReference type="ChEBI" id="CHEBI:132124"/>
    </reaction>
</comment>
<dbReference type="Pfam" id="PF00346">
    <property type="entry name" value="Complex1_49kDa"/>
    <property type="match status" value="1"/>
</dbReference>